<evidence type="ECO:0000256" key="8">
    <source>
        <dbReference type="ARBA" id="ARBA00023136"/>
    </source>
</evidence>
<dbReference type="SMART" id="SM00312">
    <property type="entry name" value="PX"/>
    <property type="match status" value="1"/>
</dbReference>
<evidence type="ECO:0000256" key="5">
    <source>
        <dbReference type="ARBA" id="ARBA00022927"/>
    </source>
</evidence>
<protein>
    <submittedName>
        <fullName evidence="12">PX-domain-containing protein</fullName>
    </submittedName>
</protein>
<evidence type="ECO:0000256" key="2">
    <source>
        <dbReference type="ARBA" id="ARBA00010883"/>
    </source>
</evidence>
<dbReference type="InterPro" id="IPR027267">
    <property type="entry name" value="AH/BAR_dom_sf"/>
</dbReference>
<dbReference type="OrthoDB" id="289314at2759"/>
<dbReference type="SUPFAM" id="SSF64268">
    <property type="entry name" value="PX domain"/>
    <property type="match status" value="1"/>
</dbReference>
<keyword evidence="6" id="KW-0072">Autophagy</keyword>
<evidence type="ECO:0000256" key="1">
    <source>
        <dbReference type="ARBA" id="ARBA00004481"/>
    </source>
</evidence>
<dbReference type="Gene3D" id="3.30.1520.10">
    <property type="entry name" value="Phox-like domain"/>
    <property type="match status" value="1"/>
</dbReference>
<keyword evidence="4" id="KW-0967">Endosome</keyword>
<reference evidence="12 13" key="1">
    <citation type="submission" date="2016-07" db="EMBL/GenBank/DDBJ databases">
        <title>Pervasive Adenine N6-methylation of Active Genes in Fungi.</title>
        <authorList>
            <consortium name="DOE Joint Genome Institute"/>
            <person name="Mondo S.J."/>
            <person name="Dannebaum R.O."/>
            <person name="Kuo R.C."/>
            <person name="Labutti K."/>
            <person name="Haridas S."/>
            <person name="Kuo A."/>
            <person name="Salamov A."/>
            <person name="Ahrendt S.R."/>
            <person name="Lipzen A."/>
            <person name="Sullivan W."/>
            <person name="Andreopoulos W.B."/>
            <person name="Clum A."/>
            <person name="Lindquist E."/>
            <person name="Daum C."/>
            <person name="Ramamoorthy G.K."/>
            <person name="Gryganskyi A."/>
            <person name="Culley D."/>
            <person name="Magnuson J.K."/>
            <person name="James T.Y."/>
            <person name="O'Malley M.A."/>
            <person name="Stajich J.E."/>
            <person name="Spatafora J.W."/>
            <person name="Visel A."/>
            <person name="Grigoriev I.V."/>
        </authorList>
    </citation>
    <scope>NUCLEOTIDE SEQUENCE [LARGE SCALE GENOMIC DNA]</scope>
    <source>
        <strain evidence="12 13">NRRL 3301</strain>
    </source>
</reference>
<evidence type="ECO:0000256" key="10">
    <source>
        <dbReference type="SAM" id="MobiDB-lite"/>
    </source>
</evidence>
<dbReference type="GO" id="GO:0006914">
    <property type="term" value="P:autophagy"/>
    <property type="evidence" value="ECO:0007669"/>
    <property type="project" value="UniProtKB-KW"/>
</dbReference>
<comment type="subcellular location">
    <subcellularLocation>
        <location evidence="1">Endosome membrane</location>
        <topology evidence="1">Peripheral membrane protein</topology>
    </subcellularLocation>
</comment>
<dbReference type="Pfam" id="PF00787">
    <property type="entry name" value="PX"/>
    <property type="match status" value="1"/>
</dbReference>
<keyword evidence="13" id="KW-1185">Reference proteome</keyword>
<dbReference type="InterPro" id="IPR044106">
    <property type="entry name" value="PX_Snx41/Atg20"/>
</dbReference>
<dbReference type="InterPro" id="IPR036871">
    <property type="entry name" value="PX_dom_sf"/>
</dbReference>
<dbReference type="PROSITE" id="PS50195">
    <property type="entry name" value="PX"/>
    <property type="match status" value="1"/>
</dbReference>
<evidence type="ECO:0000259" key="11">
    <source>
        <dbReference type="PROSITE" id="PS50195"/>
    </source>
</evidence>
<dbReference type="AlphaFoldDB" id="A0A1X2GQ91"/>
<evidence type="ECO:0000256" key="3">
    <source>
        <dbReference type="ARBA" id="ARBA00022448"/>
    </source>
</evidence>
<feature type="region of interest" description="Disordered" evidence="10">
    <location>
        <begin position="314"/>
        <end position="339"/>
    </location>
</feature>
<dbReference type="EMBL" id="MCGT01000006">
    <property type="protein sequence ID" value="ORX58902.1"/>
    <property type="molecule type" value="Genomic_DNA"/>
</dbReference>
<dbReference type="Proteomes" id="UP000242146">
    <property type="component" value="Unassembled WGS sequence"/>
</dbReference>
<accession>A0A1X2GQ91</accession>
<feature type="compositionally biased region" description="Basic and acidic residues" evidence="10">
    <location>
        <begin position="314"/>
        <end position="324"/>
    </location>
</feature>
<dbReference type="GO" id="GO:0010008">
    <property type="term" value="C:endosome membrane"/>
    <property type="evidence" value="ECO:0007669"/>
    <property type="project" value="UniProtKB-SubCell"/>
</dbReference>
<dbReference type="GO" id="GO:0035091">
    <property type="term" value="F:phosphatidylinositol binding"/>
    <property type="evidence" value="ECO:0007669"/>
    <property type="project" value="InterPro"/>
</dbReference>
<evidence type="ECO:0000313" key="12">
    <source>
        <dbReference type="EMBL" id="ORX58902.1"/>
    </source>
</evidence>
<dbReference type="PANTHER" id="PTHR46979">
    <property type="entry name" value="SORTING NEXIN-41"/>
    <property type="match status" value="1"/>
</dbReference>
<dbReference type="GO" id="GO:0042147">
    <property type="term" value="P:retrograde transport, endosome to Golgi"/>
    <property type="evidence" value="ECO:0007669"/>
    <property type="project" value="InterPro"/>
</dbReference>
<dbReference type="InterPro" id="IPR001683">
    <property type="entry name" value="PX_dom"/>
</dbReference>
<gene>
    <name evidence="12" type="ORF">DM01DRAFT_1318405</name>
</gene>
<organism evidence="12 13">
    <name type="scientific">Hesseltinella vesiculosa</name>
    <dbReference type="NCBI Taxonomy" id="101127"/>
    <lineage>
        <taxon>Eukaryota</taxon>
        <taxon>Fungi</taxon>
        <taxon>Fungi incertae sedis</taxon>
        <taxon>Mucoromycota</taxon>
        <taxon>Mucoromycotina</taxon>
        <taxon>Mucoromycetes</taxon>
        <taxon>Mucorales</taxon>
        <taxon>Cunninghamellaceae</taxon>
        <taxon>Hesseltinella</taxon>
    </lineage>
</organism>
<dbReference type="CDD" id="cd06867">
    <property type="entry name" value="PX_SNX41_42"/>
    <property type="match status" value="1"/>
</dbReference>
<dbReference type="GO" id="GO:0015031">
    <property type="term" value="P:protein transport"/>
    <property type="evidence" value="ECO:0007669"/>
    <property type="project" value="UniProtKB-KW"/>
</dbReference>
<feature type="domain" description="PX" evidence="11">
    <location>
        <begin position="1"/>
        <end position="132"/>
    </location>
</feature>
<keyword evidence="7" id="KW-0446">Lipid-binding</keyword>
<evidence type="ECO:0000256" key="6">
    <source>
        <dbReference type="ARBA" id="ARBA00023006"/>
    </source>
</evidence>
<keyword evidence="8" id="KW-0472">Membrane</keyword>
<feature type="coiled-coil region" evidence="9">
    <location>
        <begin position="418"/>
        <end position="449"/>
    </location>
</feature>
<evidence type="ECO:0000256" key="9">
    <source>
        <dbReference type="SAM" id="Coils"/>
    </source>
</evidence>
<comment type="similarity">
    <text evidence="2">Belongs to the sorting nexin family.</text>
</comment>
<evidence type="ECO:0000256" key="4">
    <source>
        <dbReference type="ARBA" id="ARBA00022753"/>
    </source>
</evidence>
<dbReference type="Gene3D" id="1.20.1270.60">
    <property type="entry name" value="Arfaptin homology (AH) domain/BAR domain"/>
    <property type="match status" value="2"/>
</dbReference>
<evidence type="ECO:0000256" key="7">
    <source>
        <dbReference type="ARBA" id="ARBA00023121"/>
    </source>
</evidence>
<dbReference type="GO" id="GO:0005829">
    <property type="term" value="C:cytosol"/>
    <property type="evidence" value="ECO:0007669"/>
    <property type="project" value="GOC"/>
</dbReference>
<keyword evidence="5" id="KW-0653">Protein transport</keyword>
<dbReference type="PANTHER" id="PTHR46979:SF2">
    <property type="entry name" value="SORTING NEXIN-41"/>
    <property type="match status" value="1"/>
</dbReference>
<name>A0A1X2GQ91_9FUNG</name>
<keyword evidence="9" id="KW-0175">Coiled coil</keyword>
<proteinExistence type="inferred from homology"/>
<dbReference type="STRING" id="101127.A0A1X2GQ91"/>
<comment type="caution">
    <text evidence="12">The sequence shown here is derived from an EMBL/GenBank/DDBJ whole genome shotgun (WGS) entry which is preliminary data.</text>
</comment>
<evidence type="ECO:0000313" key="13">
    <source>
        <dbReference type="Proteomes" id="UP000242146"/>
    </source>
</evidence>
<dbReference type="InterPro" id="IPR051079">
    <property type="entry name" value="Sorting_Nexin_Autophagy"/>
</dbReference>
<sequence>MISDVDGTGCTCDIAPPITIPHAEQKTSDKQTFWLYIIHVQNTSTKRRYSEFESFRSVLVKLHPSIFVPPIPGKHSLSDYAHVHSQSRFKDEQALIEKRKRMLQRFLQRILDHPVLSREHVFHQFLQPHIVWQQDLLSRPPLDSLKNPFAMDSMIASLPGSSYLLRNRPYALKHPDPAYIQCETLLNDQLSHSTRRWEHTQKKLLRRLGDLANDHAELGAAYNGLSLDETKVMGQPIERLGLQHDATCLTLRDLVTQLECEFAEHVQEYVQYILIARQSIEYWHMTLTQLELIGDALISKQTAMHTLLKTEGQAERLEQQHDTPHLPADQAQDGDRDSLDIDTHSIEDGFFAIDSPTASDNAAALSMEDDKEYPREASASAIRASRSRSKKWTSPRKLLNAMSYTLHGMMDIDPGLTRRNQIGKLKEEIEQLERAKIETQHNLKQIDANIQSELARFEKQRAKELKAMLVAFAKYHMQFCETNMEHWITNKKKLEQFMTESRLSNGNV</sequence>
<keyword evidence="3" id="KW-0813">Transport</keyword>